<sequence>MGCLLNGCDGHGNRYGVMTTGDDGRCYGVMTAGADGRCYGVMTIGADGRRLLSVVMSWYSELCGLWRGRRTKTGSTVVGGVRMVVPKDNEGRRMVCAMAQMPPLRRVLRQKTDRFSSQALPTLLTAC</sequence>
<dbReference type="EMBL" id="BFEA01000070">
    <property type="protein sequence ID" value="GBG66196.1"/>
    <property type="molecule type" value="Genomic_DNA"/>
</dbReference>
<evidence type="ECO:0000313" key="1">
    <source>
        <dbReference type="EMBL" id="GBG66196.1"/>
    </source>
</evidence>
<organism evidence="1 2">
    <name type="scientific">Chara braunii</name>
    <name type="common">Braun's stonewort</name>
    <dbReference type="NCBI Taxonomy" id="69332"/>
    <lineage>
        <taxon>Eukaryota</taxon>
        <taxon>Viridiplantae</taxon>
        <taxon>Streptophyta</taxon>
        <taxon>Charophyceae</taxon>
        <taxon>Charales</taxon>
        <taxon>Characeae</taxon>
        <taxon>Chara</taxon>
    </lineage>
</organism>
<dbReference type="Proteomes" id="UP000265515">
    <property type="component" value="Unassembled WGS sequence"/>
</dbReference>
<reference evidence="1 2" key="1">
    <citation type="journal article" date="2018" name="Cell">
        <title>The Chara Genome: Secondary Complexity and Implications for Plant Terrestrialization.</title>
        <authorList>
            <person name="Nishiyama T."/>
            <person name="Sakayama H."/>
            <person name="Vries J.D."/>
            <person name="Buschmann H."/>
            <person name="Saint-Marcoux D."/>
            <person name="Ullrich K.K."/>
            <person name="Haas F.B."/>
            <person name="Vanderstraeten L."/>
            <person name="Becker D."/>
            <person name="Lang D."/>
            <person name="Vosolsobe S."/>
            <person name="Rombauts S."/>
            <person name="Wilhelmsson P.K.I."/>
            <person name="Janitza P."/>
            <person name="Kern R."/>
            <person name="Heyl A."/>
            <person name="Rumpler F."/>
            <person name="Villalobos L.I.A.C."/>
            <person name="Clay J.M."/>
            <person name="Skokan R."/>
            <person name="Toyoda A."/>
            <person name="Suzuki Y."/>
            <person name="Kagoshima H."/>
            <person name="Schijlen E."/>
            <person name="Tajeshwar N."/>
            <person name="Catarino B."/>
            <person name="Hetherington A.J."/>
            <person name="Saltykova A."/>
            <person name="Bonnot C."/>
            <person name="Breuninger H."/>
            <person name="Symeonidi A."/>
            <person name="Radhakrishnan G.V."/>
            <person name="Van Nieuwerburgh F."/>
            <person name="Deforce D."/>
            <person name="Chang C."/>
            <person name="Karol K.G."/>
            <person name="Hedrich R."/>
            <person name="Ulvskov P."/>
            <person name="Glockner G."/>
            <person name="Delwiche C.F."/>
            <person name="Petrasek J."/>
            <person name="Van de Peer Y."/>
            <person name="Friml J."/>
            <person name="Beilby M."/>
            <person name="Dolan L."/>
            <person name="Kohara Y."/>
            <person name="Sugano S."/>
            <person name="Fujiyama A."/>
            <person name="Delaux P.-M."/>
            <person name="Quint M."/>
            <person name="TheiBen G."/>
            <person name="Hagemann M."/>
            <person name="Harholt J."/>
            <person name="Dunand C."/>
            <person name="Zachgo S."/>
            <person name="Langdale J."/>
            <person name="Maumus F."/>
            <person name="Straeten D.V.D."/>
            <person name="Gould S.B."/>
            <person name="Rensing S.A."/>
        </authorList>
    </citation>
    <scope>NUCLEOTIDE SEQUENCE [LARGE SCALE GENOMIC DNA]</scope>
    <source>
        <strain evidence="1 2">S276</strain>
    </source>
</reference>
<dbReference type="Gramene" id="GBG66196">
    <property type="protein sequence ID" value="GBG66196"/>
    <property type="gene ID" value="CBR_g57075"/>
</dbReference>
<protein>
    <submittedName>
        <fullName evidence="1">Uncharacterized protein</fullName>
    </submittedName>
</protein>
<proteinExistence type="predicted"/>
<name>A0A388K858_CHABU</name>
<comment type="caution">
    <text evidence="1">The sequence shown here is derived from an EMBL/GenBank/DDBJ whole genome shotgun (WGS) entry which is preliminary data.</text>
</comment>
<gene>
    <name evidence="1" type="ORF">CBR_g57075</name>
</gene>
<accession>A0A388K858</accession>
<dbReference type="AlphaFoldDB" id="A0A388K858"/>
<keyword evidence="2" id="KW-1185">Reference proteome</keyword>
<evidence type="ECO:0000313" key="2">
    <source>
        <dbReference type="Proteomes" id="UP000265515"/>
    </source>
</evidence>